<protein>
    <submittedName>
        <fullName evidence="1">Uncharacterized protein</fullName>
    </submittedName>
</protein>
<dbReference type="AlphaFoldDB" id="A0A396HUH1"/>
<reference evidence="2" key="1">
    <citation type="journal article" date="2018" name="Nat. Plants">
        <title>Whole-genome landscape of Medicago truncatula symbiotic genes.</title>
        <authorList>
            <person name="Pecrix Y."/>
            <person name="Staton S.E."/>
            <person name="Sallet E."/>
            <person name="Lelandais-Briere C."/>
            <person name="Moreau S."/>
            <person name="Carrere S."/>
            <person name="Blein T."/>
            <person name="Jardinaud M.F."/>
            <person name="Latrasse D."/>
            <person name="Zouine M."/>
            <person name="Zahm M."/>
            <person name="Kreplak J."/>
            <person name="Mayjonade B."/>
            <person name="Satge C."/>
            <person name="Perez M."/>
            <person name="Cauet S."/>
            <person name="Marande W."/>
            <person name="Chantry-Darmon C."/>
            <person name="Lopez-Roques C."/>
            <person name="Bouchez O."/>
            <person name="Berard A."/>
            <person name="Debelle F."/>
            <person name="Munos S."/>
            <person name="Bendahmane A."/>
            <person name="Berges H."/>
            <person name="Niebel A."/>
            <person name="Buitink J."/>
            <person name="Frugier F."/>
            <person name="Benhamed M."/>
            <person name="Crespi M."/>
            <person name="Gouzy J."/>
            <person name="Gamas P."/>
        </authorList>
    </citation>
    <scope>NUCLEOTIDE SEQUENCE [LARGE SCALE GENOMIC DNA]</scope>
    <source>
        <strain evidence="2">cv. Jemalong A17</strain>
    </source>
</reference>
<dbReference type="EMBL" id="PSQE01000005">
    <property type="protein sequence ID" value="RHN55025.1"/>
    <property type="molecule type" value="Genomic_DNA"/>
</dbReference>
<gene>
    <name evidence="1" type="ORF">MtrunA17_Chr5g0413261</name>
</gene>
<evidence type="ECO:0000313" key="2">
    <source>
        <dbReference type="Proteomes" id="UP000265566"/>
    </source>
</evidence>
<organism evidence="1 2">
    <name type="scientific">Medicago truncatula</name>
    <name type="common">Barrel medic</name>
    <name type="synonym">Medicago tribuloides</name>
    <dbReference type="NCBI Taxonomy" id="3880"/>
    <lineage>
        <taxon>Eukaryota</taxon>
        <taxon>Viridiplantae</taxon>
        <taxon>Streptophyta</taxon>
        <taxon>Embryophyta</taxon>
        <taxon>Tracheophyta</taxon>
        <taxon>Spermatophyta</taxon>
        <taxon>Magnoliopsida</taxon>
        <taxon>eudicotyledons</taxon>
        <taxon>Gunneridae</taxon>
        <taxon>Pentapetalae</taxon>
        <taxon>rosids</taxon>
        <taxon>fabids</taxon>
        <taxon>Fabales</taxon>
        <taxon>Fabaceae</taxon>
        <taxon>Papilionoideae</taxon>
        <taxon>50 kb inversion clade</taxon>
        <taxon>NPAAA clade</taxon>
        <taxon>Hologalegina</taxon>
        <taxon>IRL clade</taxon>
        <taxon>Trifolieae</taxon>
        <taxon>Medicago</taxon>
    </lineage>
</organism>
<evidence type="ECO:0000313" key="1">
    <source>
        <dbReference type="EMBL" id="RHN55025.1"/>
    </source>
</evidence>
<proteinExistence type="predicted"/>
<sequence length="55" mass="6255">MVALARVCFRLVYWLVKVVSIIGYNYSNGLVNEVSAILSCKCIEERMMNKIRLSG</sequence>
<accession>A0A396HUH1</accession>
<dbReference type="Gramene" id="rna30146">
    <property type="protein sequence ID" value="RHN55025.1"/>
    <property type="gene ID" value="gene30146"/>
</dbReference>
<comment type="caution">
    <text evidence="1">The sequence shown here is derived from an EMBL/GenBank/DDBJ whole genome shotgun (WGS) entry which is preliminary data.</text>
</comment>
<name>A0A396HUH1_MEDTR</name>
<dbReference type="Proteomes" id="UP000265566">
    <property type="component" value="Chromosome 5"/>
</dbReference>